<evidence type="ECO:0000259" key="5">
    <source>
        <dbReference type="Pfam" id="PF05201"/>
    </source>
</evidence>
<comment type="similarity">
    <text evidence="4">Belongs to the glutamyl-tRNA reductase family.</text>
</comment>
<feature type="binding site" evidence="4">
    <location>
        <begin position="51"/>
        <end position="54"/>
    </location>
    <ligand>
        <name>substrate</name>
    </ligand>
</feature>
<evidence type="ECO:0000256" key="3">
    <source>
        <dbReference type="ARBA" id="ARBA00023244"/>
    </source>
</evidence>
<proteinExistence type="inferred from homology"/>
<evidence type="ECO:0000313" key="7">
    <source>
        <dbReference type="Proteomes" id="UP000051220"/>
    </source>
</evidence>
<feature type="binding site" evidence="4">
    <location>
        <begin position="116"/>
        <end position="118"/>
    </location>
    <ligand>
        <name>substrate</name>
    </ligand>
</feature>
<reference evidence="6 7" key="1">
    <citation type="submission" date="2015-10" db="EMBL/GenBank/DDBJ databases">
        <title>Metagenome-Assembled Genomes uncover a global brackish microbiome.</title>
        <authorList>
            <person name="Hugerth L.W."/>
            <person name="Larsson J."/>
            <person name="Alneberg J."/>
            <person name="Lindh M.V."/>
            <person name="Legrand C."/>
            <person name="Pinhassi J."/>
            <person name="Andersson A.F."/>
        </authorList>
    </citation>
    <scope>NUCLEOTIDE SEQUENCE [LARGE SCALE GENOMIC DNA]</scope>
    <source>
        <strain evidence="6">BACL9 MAG-120924-bin69</strain>
    </source>
</reference>
<dbReference type="Proteomes" id="UP000051220">
    <property type="component" value="Unassembled WGS sequence"/>
</dbReference>
<dbReference type="EMBL" id="LIDN01000063">
    <property type="protein sequence ID" value="KRP33940.1"/>
    <property type="molecule type" value="Genomic_DNA"/>
</dbReference>
<sequence length="341" mass="37102">MSISEGIFCIGVDHHATPLGVRELLASSAGERWIPHLIEHEGAAEVVFLSTCNRVEIYGRSESRGPAIVSSLARSMPLELGNAWREARGVYLHEGISCWRHLAEVATGLRSMVVGEGEILAQVRQAYAWSRNAGGTGRSMHALFQSGLRAARAARAVAGFGQGDASVGRLAAEALSAFGEGEVVKPLLLLGSGLTARSFVAAYRTLSDRPIWISSRSAERAGMLAINFNARLVEWRDWPKSVADVSVVVSALAGGELPWLEECQRGPEILMDLGVPRTLTALQRFFPQSTWVDLEELARRSEIKPESLQAIHRAEEVLRRHESFFAIGRAQKVDGSQVVEG</sequence>
<dbReference type="GO" id="GO:0050661">
    <property type="term" value="F:NADP binding"/>
    <property type="evidence" value="ECO:0007669"/>
    <property type="project" value="InterPro"/>
</dbReference>
<comment type="pathway">
    <text evidence="4">Porphyrin-containing compound metabolism; protoporphyrin-IX biosynthesis; 5-aminolevulinate from L-glutamyl-tRNA(Glu): step 1/2.</text>
</comment>
<dbReference type="PANTHER" id="PTHR43013:SF1">
    <property type="entry name" value="GLUTAMYL-TRNA REDUCTASE"/>
    <property type="match status" value="1"/>
</dbReference>
<comment type="catalytic activity">
    <reaction evidence="4">
        <text>(S)-4-amino-5-oxopentanoate + tRNA(Glu) + NADP(+) = L-glutamyl-tRNA(Glu) + NADPH + H(+)</text>
        <dbReference type="Rhea" id="RHEA:12344"/>
        <dbReference type="Rhea" id="RHEA-COMP:9663"/>
        <dbReference type="Rhea" id="RHEA-COMP:9680"/>
        <dbReference type="ChEBI" id="CHEBI:15378"/>
        <dbReference type="ChEBI" id="CHEBI:57501"/>
        <dbReference type="ChEBI" id="CHEBI:57783"/>
        <dbReference type="ChEBI" id="CHEBI:58349"/>
        <dbReference type="ChEBI" id="CHEBI:78442"/>
        <dbReference type="ChEBI" id="CHEBI:78520"/>
        <dbReference type="EC" id="1.2.1.70"/>
    </reaction>
</comment>
<dbReference type="HAMAP" id="MF_00087">
    <property type="entry name" value="Glu_tRNA_reductase"/>
    <property type="match status" value="1"/>
</dbReference>
<dbReference type="InterPro" id="IPR000343">
    <property type="entry name" value="4pyrrol_synth_GluRdtase"/>
</dbReference>
<dbReference type="InterPro" id="IPR015895">
    <property type="entry name" value="4pyrrol_synth_GluRdtase_N"/>
</dbReference>
<feature type="domain" description="Glutamyl-tRNA reductase N-terminal" evidence="5">
    <location>
        <begin position="10"/>
        <end position="155"/>
    </location>
</feature>
<protein>
    <recommendedName>
        <fullName evidence="4">Glutamyl-tRNA reductase</fullName>
        <shortName evidence="4">GluTR</shortName>
        <ecNumber evidence="4">1.2.1.70</ecNumber>
    </recommendedName>
</protein>
<comment type="domain">
    <text evidence="4">Possesses an unusual extended V-shaped dimeric structure with each monomer consisting of three distinct domains arranged along a curved 'spinal' alpha-helix. The N-terminal catalytic domain specifically recognizes the glutamate moiety of the substrate. The second domain is the NADPH-binding domain, and the third C-terminal domain is responsible for dimerization.</text>
</comment>
<dbReference type="AlphaFoldDB" id="A0A0R2XIY6"/>
<feature type="site" description="Important for activity" evidence="4">
    <location>
        <position position="101"/>
    </location>
</feature>
<feature type="active site" description="Nucleophile" evidence="4">
    <location>
        <position position="52"/>
    </location>
</feature>
<dbReference type="Pfam" id="PF05201">
    <property type="entry name" value="GlutR_N"/>
    <property type="match status" value="1"/>
</dbReference>
<evidence type="ECO:0000256" key="1">
    <source>
        <dbReference type="ARBA" id="ARBA00022857"/>
    </source>
</evidence>
<dbReference type="SUPFAM" id="SSF69742">
    <property type="entry name" value="Glutamyl tRNA-reductase catalytic, N-terminal domain"/>
    <property type="match status" value="1"/>
</dbReference>
<dbReference type="PANTHER" id="PTHR43013">
    <property type="entry name" value="GLUTAMYL-TRNA REDUCTASE"/>
    <property type="match status" value="1"/>
</dbReference>
<dbReference type="Gene3D" id="3.40.50.720">
    <property type="entry name" value="NAD(P)-binding Rossmann-like Domain"/>
    <property type="match status" value="1"/>
</dbReference>
<evidence type="ECO:0000313" key="6">
    <source>
        <dbReference type="EMBL" id="KRP33940.1"/>
    </source>
</evidence>
<organism evidence="6 7">
    <name type="scientific">Verrucomicrobia subdivision 6 bacterium BACL9 MAG-120924-bin69</name>
    <dbReference type="NCBI Taxonomy" id="1655635"/>
    <lineage>
        <taxon>Bacteria</taxon>
        <taxon>Pseudomonadati</taxon>
        <taxon>Verrucomicrobiota</taxon>
        <taxon>Verrucomicrobiia</taxon>
        <taxon>Verrucomicrobiales</taxon>
        <taxon>Verrucomicrobia subdivision 6</taxon>
    </lineage>
</organism>
<comment type="caution">
    <text evidence="6">The sequence shown here is derived from an EMBL/GenBank/DDBJ whole genome shotgun (WGS) entry which is preliminary data.</text>
</comment>
<keyword evidence="1 4" id="KW-0521">NADP</keyword>
<comment type="function">
    <text evidence="4">Catalyzes the NADPH-dependent reduction of glutamyl-tRNA(Glu) to glutamate 1-semialdehyde (GSA).</text>
</comment>
<dbReference type="GO" id="GO:0019353">
    <property type="term" value="P:protoporphyrinogen IX biosynthetic process from glutamate"/>
    <property type="evidence" value="ECO:0007669"/>
    <property type="project" value="TreeGrafter"/>
</dbReference>
<dbReference type="EC" id="1.2.1.70" evidence="4"/>
<keyword evidence="3 4" id="KW-0627">Porphyrin biosynthesis</keyword>
<feature type="binding site" evidence="4">
    <location>
        <begin position="191"/>
        <end position="196"/>
    </location>
    <ligand>
        <name>NADP(+)</name>
        <dbReference type="ChEBI" id="CHEBI:58349"/>
    </ligand>
</feature>
<name>A0A0R2XIY6_9BACT</name>
<feature type="binding site" evidence="4">
    <location>
        <position position="111"/>
    </location>
    <ligand>
        <name>substrate</name>
    </ligand>
</feature>
<gene>
    <name evidence="4" type="primary">hemA</name>
    <name evidence="6" type="ORF">ABS33_02740</name>
</gene>
<comment type="miscellaneous">
    <text evidence="4">During catalysis, the active site Cys acts as a nucleophile attacking the alpha-carbonyl group of tRNA-bound glutamate with the formation of a thioester intermediate between enzyme and glutamate, and the concomitant release of tRNA(Glu). The thioester intermediate is finally reduced by direct hydride transfer from NADPH, to form the product GSA.</text>
</comment>
<feature type="binding site" evidence="4">
    <location>
        <position position="122"/>
    </location>
    <ligand>
        <name>substrate</name>
    </ligand>
</feature>
<dbReference type="Gene3D" id="3.30.460.30">
    <property type="entry name" value="Glutamyl-tRNA reductase, N-terminal domain"/>
    <property type="match status" value="1"/>
</dbReference>
<keyword evidence="2 4" id="KW-0560">Oxidoreductase</keyword>
<comment type="subunit">
    <text evidence="4">Homodimer.</text>
</comment>
<dbReference type="UniPathway" id="UPA00251">
    <property type="reaction ID" value="UER00316"/>
</dbReference>
<accession>A0A0R2XIY6</accession>
<dbReference type="InterPro" id="IPR036291">
    <property type="entry name" value="NAD(P)-bd_dom_sf"/>
</dbReference>
<dbReference type="InterPro" id="IPR036343">
    <property type="entry name" value="GluRdtase_N_sf"/>
</dbReference>
<dbReference type="SUPFAM" id="SSF51735">
    <property type="entry name" value="NAD(P)-binding Rossmann-fold domains"/>
    <property type="match status" value="1"/>
</dbReference>
<evidence type="ECO:0000256" key="4">
    <source>
        <dbReference type="HAMAP-Rule" id="MF_00087"/>
    </source>
</evidence>
<evidence type="ECO:0000256" key="2">
    <source>
        <dbReference type="ARBA" id="ARBA00023002"/>
    </source>
</evidence>
<dbReference type="GO" id="GO:0008883">
    <property type="term" value="F:glutamyl-tRNA reductase activity"/>
    <property type="evidence" value="ECO:0007669"/>
    <property type="project" value="UniProtKB-UniRule"/>
</dbReference>